<dbReference type="EMBL" id="BMOV01000008">
    <property type="protein sequence ID" value="GGO14482.1"/>
    <property type="molecule type" value="Genomic_DNA"/>
</dbReference>
<sequence length="288" mass="31846">MTEAVPQAKTQGLSACAEIVRDHDHDRWLTLLFAAPHMREDLAALYAFAHEIGKTRERVSEPMMGEIRLQWWRESIEGIYDGLARKHPVVAGLADLVARHKPDRSVFIDLIDARAAELYDEGPVDFDGLLAYADQTGGALNRMAAFLCGARDDAHLSAAHAVGRAWALTGILRALAFQAAMQRITLPKDALEEAGIAPESLYRGQFSPDMIPIIRRIANAAQKAIRKAQIQNGSYPAQARSPMLLAVLARDYLDRLAHAGDDPFAAPFDRGALTRQLKLFWAVLRGRF</sequence>
<dbReference type="InterPro" id="IPR008949">
    <property type="entry name" value="Isoprenoid_synthase_dom_sf"/>
</dbReference>
<evidence type="ECO:0000313" key="2">
    <source>
        <dbReference type="Proteomes" id="UP000602381"/>
    </source>
</evidence>
<dbReference type="PANTHER" id="PTHR31480">
    <property type="entry name" value="BIFUNCTIONAL LYCOPENE CYCLASE/PHYTOENE SYNTHASE"/>
    <property type="match status" value="1"/>
</dbReference>
<gene>
    <name evidence="1" type="ORF">GCM10007972_21670</name>
</gene>
<protein>
    <submittedName>
        <fullName evidence="1">Phytoene synthase</fullName>
    </submittedName>
</protein>
<name>A0ABQ2LF24_9PROT</name>
<proteinExistence type="predicted"/>
<comment type="caution">
    <text evidence="1">The sequence shown here is derived from an EMBL/GenBank/DDBJ whole genome shotgun (WGS) entry which is preliminary data.</text>
</comment>
<keyword evidence="2" id="KW-1185">Reference proteome</keyword>
<dbReference type="SUPFAM" id="SSF48576">
    <property type="entry name" value="Terpenoid synthases"/>
    <property type="match status" value="1"/>
</dbReference>
<dbReference type="RefSeq" id="WP_150005554.1">
    <property type="nucleotide sequence ID" value="NZ_BMOV01000008.1"/>
</dbReference>
<evidence type="ECO:0000313" key="1">
    <source>
        <dbReference type="EMBL" id="GGO14482.1"/>
    </source>
</evidence>
<reference evidence="2" key="1">
    <citation type="journal article" date="2019" name="Int. J. Syst. Evol. Microbiol.">
        <title>The Global Catalogue of Microorganisms (GCM) 10K type strain sequencing project: providing services to taxonomists for standard genome sequencing and annotation.</title>
        <authorList>
            <consortium name="The Broad Institute Genomics Platform"/>
            <consortium name="The Broad Institute Genome Sequencing Center for Infectious Disease"/>
            <person name="Wu L."/>
            <person name="Ma J."/>
        </authorList>
    </citation>
    <scope>NUCLEOTIDE SEQUENCE [LARGE SCALE GENOMIC DNA]</scope>
    <source>
        <strain evidence="2">JCM 17843</strain>
    </source>
</reference>
<dbReference type="Proteomes" id="UP000602381">
    <property type="component" value="Unassembled WGS sequence"/>
</dbReference>
<organism evidence="1 2">
    <name type="scientific">Iodidimonas muriae</name>
    <dbReference type="NCBI Taxonomy" id="261467"/>
    <lineage>
        <taxon>Bacteria</taxon>
        <taxon>Pseudomonadati</taxon>
        <taxon>Pseudomonadota</taxon>
        <taxon>Alphaproteobacteria</taxon>
        <taxon>Iodidimonadales</taxon>
        <taxon>Iodidimonadaceae</taxon>
        <taxon>Iodidimonas</taxon>
    </lineage>
</organism>
<dbReference type="Gene3D" id="1.10.600.10">
    <property type="entry name" value="Farnesyl Diphosphate Synthase"/>
    <property type="match status" value="1"/>
</dbReference>
<dbReference type="InterPro" id="IPR002060">
    <property type="entry name" value="Squ/phyt_synthse"/>
</dbReference>
<accession>A0ABQ2LF24</accession>
<dbReference type="Pfam" id="PF00494">
    <property type="entry name" value="SQS_PSY"/>
    <property type="match status" value="1"/>
</dbReference>